<dbReference type="PANTHER" id="PTHR11252">
    <property type="entry name" value="POLYRIBONUCLEOTIDE NUCLEOTIDYLTRANSFERASE"/>
    <property type="match status" value="1"/>
</dbReference>
<dbReference type="EC" id="2.7.7.8" evidence="1"/>
<reference evidence="6" key="2">
    <citation type="journal article" date="2014" name="ISME J.">
        <title>Microbial stratification in low pH oxic and suboxic macroscopic growths along an acid mine drainage.</title>
        <authorList>
            <person name="Mendez-Garcia C."/>
            <person name="Mesa V."/>
            <person name="Sprenger R.R."/>
            <person name="Richter M."/>
            <person name="Diez M.S."/>
            <person name="Solano J."/>
            <person name="Bargiela R."/>
            <person name="Golyshina O.V."/>
            <person name="Manteca A."/>
            <person name="Ramos J.L."/>
            <person name="Gallego J.R."/>
            <person name="Llorente I."/>
            <person name="Martins Dos Santos V.A."/>
            <person name="Jensen O.N."/>
            <person name="Pelaez A.I."/>
            <person name="Sanchez J."/>
            <person name="Ferrer M."/>
        </authorList>
    </citation>
    <scope>NUCLEOTIDE SEQUENCE</scope>
</reference>
<dbReference type="GO" id="GO:0003723">
    <property type="term" value="F:RNA binding"/>
    <property type="evidence" value="ECO:0007669"/>
    <property type="project" value="UniProtKB-KW"/>
</dbReference>
<dbReference type="InterPro" id="IPR012162">
    <property type="entry name" value="PNPase"/>
</dbReference>
<evidence type="ECO:0000256" key="1">
    <source>
        <dbReference type="ARBA" id="ARBA00012416"/>
    </source>
</evidence>
<accession>T1BI03</accession>
<protein>
    <recommendedName>
        <fullName evidence="1">polyribonucleotide nucleotidyltransferase</fullName>
        <ecNumber evidence="1">2.7.7.8</ecNumber>
    </recommendedName>
</protein>
<dbReference type="InterPro" id="IPR027408">
    <property type="entry name" value="PNPase/RNase_PH_dom_sf"/>
</dbReference>
<gene>
    <name evidence="6" type="ORF">B2A_06261</name>
</gene>
<sequence length="148" mass="15851">MTLSVSKSFQYGSHTVTLETGELARQADGAVRVSMGDTVVLVTACAQKSAQPGRDFFPLTVNYVEKTYAAGRIPGGFFKREGRPTEKETLTSRLIDRPIRPLFPDGFYNDVQVVATVMSLDPQVDADIPALLGASAALSLSGIPFNGP</sequence>
<proteinExistence type="predicted"/>
<dbReference type="AlphaFoldDB" id="T1BI03"/>
<keyword evidence="4" id="KW-0694">RNA-binding</keyword>
<reference evidence="6" key="1">
    <citation type="submission" date="2013-08" db="EMBL/GenBank/DDBJ databases">
        <authorList>
            <person name="Mendez C."/>
            <person name="Richter M."/>
            <person name="Ferrer M."/>
            <person name="Sanchez J."/>
        </authorList>
    </citation>
    <scope>NUCLEOTIDE SEQUENCE</scope>
</reference>
<dbReference type="GO" id="GO:0005829">
    <property type="term" value="C:cytosol"/>
    <property type="evidence" value="ECO:0007669"/>
    <property type="project" value="TreeGrafter"/>
</dbReference>
<keyword evidence="2 6" id="KW-0808">Transferase</keyword>
<evidence type="ECO:0000259" key="5">
    <source>
        <dbReference type="Pfam" id="PF01138"/>
    </source>
</evidence>
<dbReference type="SUPFAM" id="SSF54211">
    <property type="entry name" value="Ribosomal protein S5 domain 2-like"/>
    <property type="match status" value="1"/>
</dbReference>
<dbReference type="Gene3D" id="3.30.230.70">
    <property type="entry name" value="GHMP Kinase, N-terminal domain"/>
    <property type="match status" value="1"/>
</dbReference>
<dbReference type="PANTHER" id="PTHR11252:SF0">
    <property type="entry name" value="POLYRIBONUCLEOTIDE NUCLEOTIDYLTRANSFERASE 1, MITOCHONDRIAL"/>
    <property type="match status" value="1"/>
</dbReference>
<feature type="non-terminal residue" evidence="6">
    <location>
        <position position="148"/>
    </location>
</feature>
<evidence type="ECO:0000256" key="2">
    <source>
        <dbReference type="ARBA" id="ARBA00022679"/>
    </source>
</evidence>
<name>T1BI03_9ZZZZ</name>
<dbReference type="InterPro" id="IPR020568">
    <property type="entry name" value="Ribosomal_Su5_D2-typ_SF"/>
</dbReference>
<dbReference type="Pfam" id="PF01138">
    <property type="entry name" value="RNase_PH"/>
    <property type="match status" value="1"/>
</dbReference>
<evidence type="ECO:0000256" key="3">
    <source>
        <dbReference type="ARBA" id="ARBA00022695"/>
    </source>
</evidence>
<evidence type="ECO:0000313" key="6">
    <source>
        <dbReference type="EMBL" id="EQD53770.1"/>
    </source>
</evidence>
<evidence type="ECO:0000256" key="4">
    <source>
        <dbReference type="ARBA" id="ARBA00022884"/>
    </source>
</evidence>
<feature type="domain" description="Exoribonuclease phosphorolytic" evidence="5">
    <location>
        <begin position="15"/>
        <end position="144"/>
    </location>
</feature>
<dbReference type="GO" id="GO:0000175">
    <property type="term" value="F:3'-5'-RNA exonuclease activity"/>
    <property type="evidence" value="ECO:0007669"/>
    <property type="project" value="TreeGrafter"/>
</dbReference>
<comment type="caution">
    <text evidence="6">The sequence shown here is derived from an EMBL/GenBank/DDBJ whole genome shotgun (WGS) entry which is preliminary data.</text>
</comment>
<dbReference type="GO" id="GO:0006402">
    <property type="term" value="P:mRNA catabolic process"/>
    <property type="evidence" value="ECO:0007669"/>
    <property type="project" value="InterPro"/>
</dbReference>
<dbReference type="GO" id="GO:0004654">
    <property type="term" value="F:polyribonucleotide nucleotidyltransferase activity"/>
    <property type="evidence" value="ECO:0007669"/>
    <property type="project" value="UniProtKB-EC"/>
</dbReference>
<dbReference type="EMBL" id="AUZZ01004414">
    <property type="protein sequence ID" value="EQD53770.1"/>
    <property type="molecule type" value="Genomic_DNA"/>
</dbReference>
<dbReference type="FunFam" id="3.30.230.70:FF:000001">
    <property type="entry name" value="Polyribonucleotide nucleotidyltransferase"/>
    <property type="match status" value="1"/>
</dbReference>
<keyword evidence="3" id="KW-0548">Nucleotidyltransferase</keyword>
<organism evidence="6">
    <name type="scientific">mine drainage metagenome</name>
    <dbReference type="NCBI Taxonomy" id="410659"/>
    <lineage>
        <taxon>unclassified sequences</taxon>
        <taxon>metagenomes</taxon>
        <taxon>ecological metagenomes</taxon>
    </lineage>
</organism>
<dbReference type="InterPro" id="IPR001247">
    <property type="entry name" value="ExoRNase_PH_dom1"/>
</dbReference>